<dbReference type="GO" id="GO:0048019">
    <property type="term" value="F:receptor antagonist activity"/>
    <property type="evidence" value="ECO:0007669"/>
    <property type="project" value="TreeGrafter"/>
</dbReference>
<dbReference type="InterPro" id="IPR006796">
    <property type="entry name" value="Dickkopf_N"/>
</dbReference>
<dbReference type="PANTHER" id="PTHR12113:SF8">
    <property type="entry name" value="DICKKOPF-RELATED PROTEIN 3"/>
    <property type="match status" value="1"/>
</dbReference>
<feature type="domain" description="Dickkopf N-terminal cysteine-rich" evidence="9">
    <location>
        <begin position="171"/>
        <end position="221"/>
    </location>
</feature>
<dbReference type="GeneTree" id="ENSGT00390000000221"/>
<keyword evidence="7" id="KW-1015">Disulfide bond</keyword>
<reference evidence="10" key="2">
    <citation type="submission" date="2025-08" db="UniProtKB">
        <authorList>
            <consortium name="Ensembl"/>
        </authorList>
    </citation>
    <scope>IDENTIFICATION</scope>
</reference>
<gene>
    <name evidence="10" type="primary">dkk3b</name>
</gene>
<evidence type="ECO:0000256" key="8">
    <source>
        <dbReference type="SAM" id="SignalP"/>
    </source>
</evidence>
<evidence type="ECO:0000313" key="10">
    <source>
        <dbReference type="Ensembl" id="ENSOTSP00005108661.1"/>
    </source>
</evidence>
<evidence type="ECO:0000256" key="7">
    <source>
        <dbReference type="ARBA" id="ARBA00023157"/>
    </source>
</evidence>
<evidence type="ECO:0000256" key="3">
    <source>
        <dbReference type="ARBA" id="ARBA00022473"/>
    </source>
</evidence>
<dbReference type="InterPro" id="IPR047300">
    <property type="entry name" value="Dkk3_Cys2"/>
</dbReference>
<evidence type="ECO:0000313" key="11">
    <source>
        <dbReference type="Proteomes" id="UP000694402"/>
    </source>
</evidence>
<evidence type="ECO:0000256" key="4">
    <source>
        <dbReference type="ARBA" id="ARBA00022525"/>
    </source>
</evidence>
<name>A0AAZ3NWM3_ONCTS</name>
<protein>
    <recommendedName>
        <fullName evidence="9">Dickkopf N-terminal cysteine-rich domain-containing protein</fullName>
    </recommendedName>
</protein>
<evidence type="ECO:0000256" key="5">
    <source>
        <dbReference type="ARBA" id="ARBA00022687"/>
    </source>
</evidence>
<reference evidence="10" key="3">
    <citation type="submission" date="2025-09" db="UniProtKB">
        <authorList>
            <consortium name="Ensembl"/>
        </authorList>
    </citation>
    <scope>IDENTIFICATION</scope>
</reference>
<evidence type="ECO:0000256" key="1">
    <source>
        <dbReference type="ARBA" id="ARBA00004613"/>
    </source>
</evidence>
<keyword evidence="6 8" id="KW-0732">Signal</keyword>
<comment type="similarity">
    <text evidence="2">Belongs to the dickkopf family.</text>
</comment>
<sequence>MSGPTTRMMQVAALTFCLCLVNGISSPKTIPDISITGVSFEDHLNGGHATLNEMFREVEMLMEDTQHVLEEAVDQMVNESAKSLLNIQDLLPNYHNETSTYRDNRNHTVYMAERIDKEMDNRTGGTHFQTHIEINGQWNKVDHAYPQTRQVSILSSQVLKADRLWELSDKECMLDEDCGKNSYCLYEIVSSKCLPCKDVDMTCTKDEECCSDQMCVWGQCTKNATKGNAGSICQYQSDCKPKHCCAVLKELLFPVCQPRPDKGEACNSHPNLLMDMLSWDVEGPREYCLCAGGLHCQPHGRGSLCVN</sequence>
<comment type="subcellular location">
    <subcellularLocation>
        <location evidence="1">Secreted</location>
    </subcellularLocation>
</comment>
<dbReference type="Proteomes" id="UP000694402">
    <property type="component" value="Unassembled WGS sequence"/>
</dbReference>
<keyword evidence="3" id="KW-0217">Developmental protein</keyword>
<dbReference type="GO" id="GO:0016055">
    <property type="term" value="P:Wnt signaling pathway"/>
    <property type="evidence" value="ECO:0007669"/>
    <property type="project" value="UniProtKB-KW"/>
</dbReference>
<reference evidence="11" key="1">
    <citation type="journal article" date="2018" name="PLoS ONE">
        <title>Chinook salmon (Oncorhynchus tshawytscha) genome and transcriptome.</title>
        <authorList>
            <person name="Christensen K.A."/>
            <person name="Leong J.S."/>
            <person name="Sakhrani D."/>
            <person name="Biagi C.A."/>
            <person name="Minkley D.R."/>
            <person name="Withler R.E."/>
            <person name="Rondeau E.B."/>
            <person name="Koop B.F."/>
            <person name="Devlin R.H."/>
        </authorList>
    </citation>
    <scope>NUCLEOTIDE SEQUENCE [LARGE SCALE GENOMIC DNA]</scope>
</reference>
<proteinExistence type="inferred from homology"/>
<dbReference type="Pfam" id="PF04706">
    <property type="entry name" value="Dickkopf_N"/>
    <property type="match status" value="1"/>
</dbReference>
<dbReference type="PANTHER" id="PTHR12113">
    <property type="entry name" value="DICKKOPF3-LIKE 3"/>
    <property type="match status" value="1"/>
</dbReference>
<dbReference type="Ensembl" id="ENSOTST00005194340.1">
    <property type="protein sequence ID" value="ENSOTSP00005108661.1"/>
    <property type="gene ID" value="ENSOTSG00005037156.2"/>
</dbReference>
<dbReference type="InterPro" id="IPR039863">
    <property type="entry name" value="DKK1-4"/>
</dbReference>
<evidence type="ECO:0000256" key="6">
    <source>
        <dbReference type="ARBA" id="ARBA00022729"/>
    </source>
</evidence>
<dbReference type="GO" id="GO:0090090">
    <property type="term" value="P:negative regulation of canonical Wnt signaling pathway"/>
    <property type="evidence" value="ECO:0007669"/>
    <property type="project" value="TreeGrafter"/>
</dbReference>
<feature type="signal peptide" evidence="8">
    <location>
        <begin position="1"/>
        <end position="23"/>
    </location>
</feature>
<feature type="chain" id="PRO_5044260657" description="Dickkopf N-terminal cysteine-rich domain-containing protein" evidence="8">
    <location>
        <begin position="24"/>
        <end position="307"/>
    </location>
</feature>
<keyword evidence="4" id="KW-0964">Secreted</keyword>
<keyword evidence="11" id="KW-1185">Reference proteome</keyword>
<evidence type="ECO:0000256" key="2">
    <source>
        <dbReference type="ARBA" id="ARBA00010842"/>
    </source>
</evidence>
<dbReference type="AlphaFoldDB" id="A0AAZ3NWM3"/>
<evidence type="ECO:0000259" key="9">
    <source>
        <dbReference type="Pfam" id="PF04706"/>
    </source>
</evidence>
<dbReference type="GO" id="GO:0005615">
    <property type="term" value="C:extracellular space"/>
    <property type="evidence" value="ECO:0007669"/>
    <property type="project" value="TreeGrafter"/>
</dbReference>
<organism evidence="10 11">
    <name type="scientific">Oncorhynchus tshawytscha</name>
    <name type="common">Chinook salmon</name>
    <name type="synonym">Salmo tshawytscha</name>
    <dbReference type="NCBI Taxonomy" id="74940"/>
    <lineage>
        <taxon>Eukaryota</taxon>
        <taxon>Metazoa</taxon>
        <taxon>Chordata</taxon>
        <taxon>Craniata</taxon>
        <taxon>Vertebrata</taxon>
        <taxon>Euteleostomi</taxon>
        <taxon>Actinopterygii</taxon>
        <taxon>Neopterygii</taxon>
        <taxon>Teleostei</taxon>
        <taxon>Protacanthopterygii</taxon>
        <taxon>Salmoniformes</taxon>
        <taxon>Salmonidae</taxon>
        <taxon>Salmoninae</taxon>
        <taxon>Oncorhynchus</taxon>
    </lineage>
</organism>
<dbReference type="CDD" id="cd23274">
    <property type="entry name" value="Dkk3_Cys2"/>
    <property type="match status" value="1"/>
</dbReference>
<dbReference type="GO" id="GO:0039706">
    <property type="term" value="F:co-receptor binding"/>
    <property type="evidence" value="ECO:0007669"/>
    <property type="project" value="TreeGrafter"/>
</dbReference>
<dbReference type="Gene3D" id="2.10.80.10">
    <property type="entry name" value="Lipase, subunit A"/>
    <property type="match status" value="1"/>
</dbReference>
<keyword evidence="5" id="KW-0879">Wnt signaling pathway</keyword>
<accession>A0AAZ3NWM3</accession>